<dbReference type="RefSeq" id="WP_008519147.1">
    <property type="nucleotide sequence ID" value="NZ_ACJM01000027.1"/>
</dbReference>
<evidence type="ECO:0000313" key="2">
    <source>
        <dbReference type="Proteomes" id="UP000006443"/>
    </source>
</evidence>
<comment type="caution">
    <text evidence="1">The sequence shown here is derived from an EMBL/GenBank/DDBJ whole genome shotgun (WGS) entry which is preliminary data.</text>
</comment>
<keyword evidence="2" id="KW-1185">Reference proteome</keyword>
<dbReference type="EMBL" id="ACJM01000027">
    <property type="protein sequence ID" value="EEG76045.1"/>
    <property type="molecule type" value="Genomic_DNA"/>
</dbReference>
<protein>
    <submittedName>
        <fullName evidence="1">Zn-ribbon protein</fullName>
    </submittedName>
</protein>
<gene>
    <name evidence="1" type="ORF">DealDRAFT_3085</name>
</gene>
<organism evidence="1 2">
    <name type="scientific">Dethiobacter alkaliphilus AHT 1</name>
    <dbReference type="NCBI Taxonomy" id="555088"/>
    <lineage>
        <taxon>Bacteria</taxon>
        <taxon>Bacillati</taxon>
        <taxon>Bacillota</taxon>
        <taxon>Dethiobacteria</taxon>
        <taxon>Dethiobacterales</taxon>
        <taxon>Dethiobacteraceae</taxon>
        <taxon>Dethiobacter</taxon>
    </lineage>
</organism>
<sequence>MANIKCPACGSAETVEIVYGMPDAEAFEAEKLGEVYLGGCCVSDNDPERICKRCGREFSR</sequence>
<name>C0GKS6_DETAL</name>
<evidence type="ECO:0000313" key="1">
    <source>
        <dbReference type="EMBL" id="EEG76045.1"/>
    </source>
</evidence>
<accession>C0GKS6</accession>
<dbReference type="Proteomes" id="UP000006443">
    <property type="component" value="Unassembled WGS sequence"/>
</dbReference>
<dbReference type="STRING" id="555088.DealDRAFT_3085"/>
<dbReference type="OrthoDB" id="4979632at2"/>
<dbReference type="AlphaFoldDB" id="C0GKS6"/>
<proteinExistence type="predicted"/>
<reference evidence="1 2" key="1">
    <citation type="submission" date="2009-02" db="EMBL/GenBank/DDBJ databases">
        <title>Sequencing of the draft genome and assembly of Dethiobacter alkaliphilus AHT 1.</title>
        <authorList>
            <consortium name="US DOE Joint Genome Institute (JGI-PGF)"/>
            <person name="Lucas S."/>
            <person name="Copeland A."/>
            <person name="Lapidus A."/>
            <person name="Glavina del Rio T."/>
            <person name="Dalin E."/>
            <person name="Tice H."/>
            <person name="Bruce D."/>
            <person name="Goodwin L."/>
            <person name="Pitluck S."/>
            <person name="Larimer F."/>
            <person name="Land M.L."/>
            <person name="Hauser L."/>
            <person name="Muyzer G."/>
        </authorList>
    </citation>
    <scope>NUCLEOTIDE SEQUENCE [LARGE SCALE GENOMIC DNA]</scope>
    <source>
        <strain evidence="1 2">AHT 1</strain>
    </source>
</reference>